<accession>A0A016T761</accession>
<reference evidence="2" key="1">
    <citation type="journal article" date="2015" name="Nat. Genet.">
        <title>The genome and transcriptome of the zoonotic hookworm Ancylostoma ceylanicum identify infection-specific gene families.</title>
        <authorList>
            <person name="Schwarz E.M."/>
            <person name="Hu Y."/>
            <person name="Antoshechkin I."/>
            <person name="Miller M.M."/>
            <person name="Sternberg P.W."/>
            <person name="Aroian R.V."/>
        </authorList>
    </citation>
    <scope>NUCLEOTIDE SEQUENCE</scope>
    <source>
        <strain evidence="2">HY135</strain>
    </source>
</reference>
<keyword evidence="2" id="KW-1185">Reference proteome</keyword>
<gene>
    <name evidence="1" type="primary">Acey_s0131.g1633</name>
    <name evidence="1" type="ORF">Y032_0131g1633</name>
</gene>
<sequence length="102" mass="11830">MRTVVVILISLLVAALAVLSALYFNNLWPFERTSAVNETRLAFDPLRMLLRFNLRQVDELCSEKTKFCFTITDRLDNTTGRYARATPNYTFFKLVFSTKNLL</sequence>
<comment type="caution">
    <text evidence="1">The sequence shown here is derived from an EMBL/GenBank/DDBJ whole genome shotgun (WGS) entry which is preliminary data.</text>
</comment>
<dbReference type="Proteomes" id="UP000024635">
    <property type="component" value="Unassembled WGS sequence"/>
</dbReference>
<dbReference type="OrthoDB" id="10377411at2759"/>
<dbReference type="AlphaFoldDB" id="A0A016T761"/>
<name>A0A016T761_9BILA</name>
<organism evidence="1 2">
    <name type="scientific">Ancylostoma ceylanicum</name>
    <dbReference type="NCBI Taxonomy" id="53326"/>
    <lineage>
        <taxon>Eukaryota</taxon>
        <taxon>Metazoa</taxon>
        <taxon>Ecdysozoa</taxon>
        <taxon>Nematoda</taxon>
        <taxon>Chromadorea</taxon>
        <taxon>Rhabditida</taxon>
        <taxon>Rhabditina</taxon>
        <taxon>Rhabditomorpha</taxon>
        <taxon>Strongyloidea</taxon>
        <taxon>Ancylostomatidae</taxon>
        <taxon>Ancylostomatinae</taxon>
        <taxon>Ancylostoma</taxon>
    </lineage>
</organism>
<evidence type="ECO:0000313" key="2">
    <source>
        <dbReference type="Proteomes" id="UP000024635"/>
    </source>
</evidence>
<proteinExistence type="predicted"/>
<protein>
    <submittedName>
        <fullName evidence="1">Uncharacterized protein</fullName>
    </submittedName>
</protein>
<dbReference type="EMBL" id="JARK01001467">
    <property type="protein sequence ID" value="EYB98449.1"/>
    <property type="molecule type" value="Genomic_DNA"/>
</dbReference>
<evidence type="ECO:0000313" key="1">
    <source>
        <dbReference type="EMBL" id="EYB98449.1"/>
    </source>
</evidence>